<dbReference type="InterPro" id="IPR036640">
    <property type="entry name" value="ABC1_TM_sf"/>
</dbReference>
<dbReference type="InterPro" id="IPR056227">
    <property type="entry name" value="TMD0_ABC"/>
</dbReference>
<organism evidence="14 15">
    <name type="scientific">Colletotrichum karsti</name>
    <dbReference type="NCBI Taxonomy" id="1095194"/>
    <lineage>
        <taxon>Eukaryota</taxon>
        <taxon>Fungi</taxon>
        <taxon>Dikarya</taxon>
        <taxon>Ascomycota</taxon>
        <taxon>Pezizomycotina</taxon>
        <taxon>Sordariomycetes</taxon>
        <taxon>Hypocreomycetidae</taxon>
        <taxon>Glomerellales</taxon>
        <taxon>Glomerellaceae</taxon>
        <taxon>Colletotrichum</taxon>
        <taxon>Colletotrichum boninense species complex</taxon>
    </lineage>
</organism>
<dbReference type="SUPFAM" id="SSF90123">
    <property type="entry name" value="ABC transporter transmembrane region"/>
    <property type="match status" value="2"/>
</dbReference>
<dbReference type="CDD" id="cd18579">
    <property type="entry name" value="ABC_6TM_ABCC_D1"/>
    <property type="match status" value="1"/>
</dbReference>
<evidence type="ECO:0000256" key="9">
    <source>
        <dbReference type="ARBA" id="ARBA00023136"/>
    </source>
</evidence>
<dbReference type="EMBL" id="JAATWM020000021">
    <property type="protein sequence ID" value="KAF9875583.1"/>
    <property type="molecule type" value="Genomic_DNA"/>
</dbReference>
<dbReference type="PROSITE" id="PS50929">
    <property type="entry name" value="ABC_TM1F"/>
    <property type="match status" value="2"/>
</dbReference>
<dbReference type="PANTHER" id="PTHR24223:SF345">
    <property type="entry name" value="ABC MULTIDRUG TRANSPORTER (EUROFUNG)"/>
    <property type="match status" value="1"/>
</dbReference>
<dbReference type="PROSITE" id="PS00211">
    <property type="entry name" value="ABC_TRANSPORTER_1"/>
    <property type="match status" value="2"/>
</dbReference>
<feature type="transmembrane region" description="Helical" evidence="11">
    <location>
        <begin position="1021"/>
        <end position="1041"/>
    </location>
</feature>
<dbReference type="FunFam" id="3.40.50.300:FF:002145">
    <property type="entry name" value="ABC transporter (MsbA subfamily)"/>
    <property type="match status" value="1"/>
</dbReference>
<feature type="transmembrane region" description="Helical" evidence="11">
    <location>
        <begin position="879"/>
        <end position="900"/>
    </location>
</feature>
<accession>A0A9P6I354</accession>
<protein>
    <submittedName>
        <fullName evidence="14">ABC multidrug transporter</fullName>
    </submittedName>
</protein>
<dbReference type="Proteomes" id="UP000781932">
    <property type="component" value="Unassembled WGS sequence"/>
</dbReference>
<dbReference type="PANTHER" id="PTHR24223">
    <property type="entry name" value="ATP-BINDING CASSETTE SUB-FAMILY C"/>
    <property type="match status" value="1"/>
</dbReference>
<dbReference type="Pfam" id="PF00664">
    <property type="entry name" value="ABC_membrane"/>
    <property type="match status" value="2"/>
</dbReference>
<keyword evidence="8 11" id="KW-1133">Transmembrane helix</keyword>
<feature type="transmembrane region" description="Helical" evidence="11">
    <location>
        <begin position="66"/>
        <end position="85"/>
    </location>
</feature>
<evidence type="ECO:0000256" key="2">
    <source>
        <dbReference type="ARBA" id="ARBA00009726"/>
    </source>
</evidence>
<gene>
    <name evidence="14" type="ORF">CkaCkLH20_06964</name>
</gene>
<evidence type="ECO:0000259" key="12">
    <source>
        <dbReference type="PROSITE" id="PS50893"/>
    </source>
</evidence>
<evidence type="ECO:0000256" key="7">
    <source>
        <dbReference type="ARBA" id="ARBA00022840"/>
    </source>
</evidence>
<feature type="domain" description="ABC transmembrane type-1" evidence="13">
    <location>
        <begin position="278"/>
        <end position="547"/>
    </location>
</feature>
<keyword evidence="15" id="KW-1185">Reference proteome</keyword>
<dbReference type="Gene3D" id="3.40.50.300">
    <property type="entry name" value="P-loop containing nucleotide triphosphate hydrolases"/>
    <property type="match status" value="2"/>
</dbReference>
<dbReference type="InterPro" id="IPR003593">
    <property type="entry name" value="AAA+_ATPase"/>
</dbReference>
<dbReference type="OrthoDB" id="6500128at2759"/>
<dbReference type="CDD" id="cd18580">
    <property type="entry name" value="ABC_6TM_ABCC_D2"/>
    <property type="match status" value="1"/>
</dbReference>
<feature type="transmembrane region" description="Helical" evidence="11">
    <location>
        <begin position="994"/>
        <end position="1015"/>
    </location>
</feature>
<dbReference type="GeneID" id="62162755"/>
<dbReference type="InterPro" id="IPR011527">
    <property type="entry name" value="ABC1_TM_dom"/>
</dbReference>
<dbReference type="SUPFAM" id="SSF52540">
    <property type="entry name" value="P-loop containing nucleoside triphosphate hydrolases"/>
    <property type="match status" value="2"/>
</dbReference>
<dbReference type="InterPro" id="IPR050173">
    <property type="entry name" value="ABC_transporter_C-like"/>
</dbReference>
<evidence type="ECO:0000256" key="1">
    <source>
        <dbReference type="ARBA" id="ARBA00004651"/>
    </source>
</evidence>
<evidence type="ECO:0000256" key="10">
    <source>
        <dbReference type="ARBA" id="ARBA00023180"/>
    </source>
</evidence>
<dbReference type="GO" id="GO:0005886">
    <property type="term" value="C:plasma membrane"/>
    <property type="evidence" value="ECO:0007669"/>
    <property type="project" value="UniProtKB-SubCell"/>
</dbReference>
<evidence type="ECO:0000259" key="13">
    <source>
        <dbReference type="PROSITE" id="PS50929"/>
    </source>
</evidence>
<proteinExistence type="inferred from homology"/>
<evidence type="ECO:0000256" key="6">
    <source>
        <dbReference type="ARBA" id="ARBA00022741"/>
    </source>
</evidence>
<evidence type="ECO:0000256" key="8">
    <source>
        <dbReference type="ARBA" id="ARBA00022989"/>
    </source>
</evidence>
<feature type="transmembrane region" description="Helical" evidence="11">
    <location>
        <begin position="1108"/>
        <end position="1128"/>
    </location>
</feature>
<dbReference type="GO" id="GO:0005524">
    <property type="term" value="F:ATP binding"/>
    <property type="evidence" value="ECO:0007669"/>
    <property type="project" value="UniProtKB-KW"/>
</dbReference>
<dbReference type="CDD" id="cd03250">
    <property type="entry name" value="ABCC_MRP_domain1"/>
    <property type="match status" value="1"/>
</dbReference>
<feature type="transmembrane region" description="Helical" evidence="11">
    <location>
        <begin position="310"/>
        <end position="334"/>
    </location>
</feature>
<dbReference type="FunFam" id="1.20.1560.10:FF:000055">
    <property type="entry name" value="ABC multidrug transporter (Eurofung)"/>
    <property type="match status" value="1"/>
</dbReference>
<feature type="transmembrane region" description="Helical" evidence="11">
    <location>
        <begin position="410"/>
        <end position="430"/>
    </location>
</feature>
<keyword evidence="7" id="KW-0067">ATP-binding</keyword>
<keyword evidence="9 11" id="KW-0472">Membrane</keyword>
<dbReference type="GO" id="GO:0016887">
    <property type="term" value="F:ATP hydrolysis activity"/>
    <property type="evidence" value="ECO:0007669"/>
    <property type="project" value="InterPro"/>
</dbReference>
<keyword evidence="4" id="KW-1003">Cell membrane</keyword>
<dbReference type="InterPro" id="IPR027417">
    <property type="entry name" value="P-loop_NTPase"/>
</dbReference>
<dbReference type="InterPro" id="IPR017871">
    <property type="entry name" value="ABC_transporter-like_CS"/>
</dbReference>
<dbReference type="PROSITE" id="PS50893">
    <property type="entry name" value="ABC_TRANSPORTER_2"/>
    <property type="match status" value="2"/>
</dbReference>
<comment type="caution">
    <text evidence="14">The sequence shown here is derived from an EMBL/GenBank/DDBJ whole genome shotgun (WGS) entry which is preliminary data.</text>
</comment>
<comment type="subcellular location">
    <subcellularLocation>
        <location evidence="1">Cell membrane</location>
        <topology evidence="1">Multi-pass membrane protein</topology>
    </subcellularLocation>
</comment>
<sequence>MSFSCVNDDTLGPIVRGCRDDFDFTVRFEQVILSIVPASIFIVLALLRVFVLSGKPRVASGPKLQWLKIFFIAVYTGCRLFQLVLTSRSISWTSRVAIASDAMSFVVGLIMIPLSFLEHDRSPRPSTLLDIYLLVTLIFDVALSRTLWLSVESGEDYHQSLVSIVSTAVKAAVLALESCQKPLSWYFDQKPQSPEVTSGIIKLMTFFWLKELFLKGYRKILSISDLYLLDESMSAEILYNKFEPRLRKNTSLGHTHALGRSLLRTLAVPLLLPVVPRFLRIGFMFCQPLLIESLLSYLQEPDQQSSPHKGYAFIAAAIIIYVGMALCQASHFYLHERSLFMMRGILASAVYRKTTILKLSASEDSAALTLMNTDVERFKSGVMFWHEYWANPIEIAVACYLLQRQIGPAFVAPIALVAVCGIVASFVAKFSARNQGVWMKAIQKRVGVTSKTISTMKALKISAMTGPVEKLILGLRLQELQNGWKWRLTIVATVAVAHMPTLLGPVVAFATTTSSLDVTRIFTSMAYLTLLAGPLALLLQTFPMMAGAYACLGRIQAYLDKESREDFRLTPGLSIPAKHNGAMPADSEATAITVTQGFFGWEEGKNVLENINIEVPASSLTIIVGPIASGKSTLLKAFLGETSFSSGDVILGVNCRSVGYCDQSPFLYNDTVKANIIGHSPLNPERYDQVIEATMLSADLGTLPKGDDTNVGSNGVTLSGGQRQRVALARALYLESEILIFDDILSGLDANTEEHVFRRVFGPDGIVRRRGVTAVLCTHSVRHLPSANHIVALGSDSTVVEQGSFAKLKSNGKYIQSLKIQESKEASKDADREDTDKPAPVPVAATKAKDAKLAEEKDKARQLGDFAVYKHWFGTMGKWVLAAFLFWDIIYGITSAYPNVWLKFWSEDIASTNPEHSGTFYLTTYALLRVVCLLAMTFVAFICLRMMIFQSGSKLHQQALRTLVGASLRYLTVTDAGTITGLFAQDISLIDTELPLNFINFSLGLLSAIGMMAIISTTSPWLVITYPFLIGVLVAVQMFYLRTSRQLRLLDLEAKGPLYAHFIDTLKGLATLRALGFISSDISVNNKLLDTSQRPAYQLALIQRCLAFVLRLTVAIIAIIVVIMSTQLRANSGYTGASLITIMLFSDVLTMLVQAFASVETSIGAVARIRTFHKTVKPETGPEENVLPEESWPQKGAIDIKGVSASYGASNDAKSAEELALRDLQLEIRPGETVAVCGRTGSGKSSLVLLLLRLLDPLSDSAGEILIDSLPINKVDRDALRRRIIAVSQDPIFLPDGYTIRENLDPFDEADEAECKSVLEQVGLLSAIEDRGGISVDLTAESFSAGQKQLFCLARAVLRRRVRGKKGAEGGILLLDEVSSSVDKATEIEMHEIIHREFKGYTVIMVSHRLDTVMDCDTIVVMDKGRVVEKGEPKVLKDQDGGMFRELWNKGRTSEE</sequence>
<dbReference type="SMART" id="SM00382">
    <property type="entry name" value="AAA"/>
    <property type="match status" value="2"/>
</dbReference>
<comment type="similarity">
    <text evidence="2">Belongs to the ABC transporter superfamily. ABCC family. Conjugate transporter (TC 3.A.1.208) subfamily.</text>
</comment>
<dbReference type="InterPro" id="IPR044746">
    <property type="entry name" value="ABCC_6TM_D1"/>
</dbReference>
<evidence type="ECO:0000256" key="11">
    <source>
        <dbReference type="SAM" id="Phobius"/>
    </source>
</evidence>
<dbReference type="InterPro" id="IPR044726">
    <property type="entry name" value="ABCC_6TM_D2"/>
</dbReference>
<feature type="transmembrane region" description="Helical" evidence="11">
    <location>
        <begin position="31"/>
        <end position="54"/>
    </location>
</feature>
<evidence type="ECO:0000313" key="14">
    <source>
        <dbReference type="EMBL" id="KAF9875583.1"/>
    </source>
</evidence>
<feature type="domain" description="ABC transporter" evidence="12">
    <location>
        <begin position="1198"/>
        <end position="1449"/>
    </location>
</feature>
<reference evidence="14" key="1">
    <citation type="submission" date="2020-03" db="EMBL/GenBank/DDBJ databases">
        <authorList>
            <person name="He L."/>
        </authorList>
    </citation>
    <scope>NUCLEOTIDE SEQUENCE</scope>
    <source>
        <strain evidence="14">CkLH20</strain>
    </source>
</reference>
<dbReference type="Pfam" id="PF24357">
    <property type="entry name" value="TMD0_ABC"/>
    <property type="match status" value="1"/>
</dbReference>
<feature type="transmembrane region" description="Helical" evidence="11">
    <location>
        <begin position="920"/>
        <end position="944"/>
    </location>
</feature>
<evidence type="ECO:0000256" key="3">
    <source>
        <dbReference type="ARBA" id="ARBA00022448"/>
    </source>
</evidence>
<dbReference type="Pfam" id="PF00005">
    <property type="entry name" value="ABC_tran"/>
    <property type="match status" value="2"/>
</dbReference>
<dbReference type="InterPro" id="IPR003439">
    <property type="entry name" value="ABC_transporter-like_ATP-bd"/>
</dbReference>
<keyword evidence="6" id="KW-0547">Nucleotide-binding</keyword>
<dbReference type="FunFam" id="1.20.1560.10:FF:000066">
    <property type="entry name" value="ABC multidrug transporter (Eurofung)"/>
    <property type="match status" value="1"/>
</dbReference>
<reference evidence="14" key="2">
    <citation type="submission" date="2020-11" db="EMBL/GenBank/DDBJ databases">
        <title>Whole genome sequencing of Colletotrichum sp.</title>
        <authorList>
            <person name="Li H."/>
        </authorList>
    </citation>
    <scope>NUCLEOTIDE SEQUENCE</scope>
    <source>
        <strain evidence="14">CkLH20</strain>
    </source>
</reference>
<name>A0A9P6I354_9PEZI</name>
<evidence type="ECO:0000256" key="5">
    <source>
        <dbReference type="ARBA" id="ARBA00022692"/>
    </source>
</evidence>
<dbReference type="RefSeq" id="XP_038745044.1">
    <property type="nucleotide sequence ID" value="XM_038889681.1"/>
</dbReference>
<feature type="domain" description="ABC transmembrane type-1" evidence="13">
    <location>
        <begin position="889"/>
        <end position="1161"/>
    </location>
</feature>
<feature type="transmembrane region" description="Helical" evidence="11">
    <location>
        <begin position="486"/>
        <end position="509"/>
    </location>
</feature>
<keyword evidence="5 11" id="KW-0812">Transmembrane</keyword>
<keyword evidence="3" id="KW-0813">Transport</keyword>
<evidence type="ECO:0000256" key="4">
    <source>
        <dbReference type="ARBA" id="ARBA00022475"/>
    </source>
</evidence>
<evidence type="ECO:0000313" key="15">
    <source>
        <dbReference type="Proteomes" id="UP000781932"/>
    </source>
</evidence>
<dbReference type="GO" id="GO:0140359">
    <property type="term" value="F:ABC-type transporter activity"/>
    <property type="evidence" value="ECO:0007669"/>
    <property type="project" value="InterPro"/>
</dbReference>
<keyword evidence="10" id="KW-0325">Glycoprotein</keyword>
<dbReference type="Gene3D" id="1.20.1560.10">
    <property type="entry name" value="ABC transporter type 1, transmembrane domain"/>
    <property type="match status" value="2"/>
</dbReference>
<feature type="domain" description="ABC transporter" evidence="12">
    <location>
        <begin position="592"/>
        <end position="820"/>
    </location>
</feature>
<feature type="transmembrane region" description="Helical" evidence="11">
    <location>
        <begin position="97"/>
        <end position="117"/>
    </location>
</feature>